<evidence type="ECO:0000313" key="1">
    <source>
        <dbReference type="EMBL" id="MBK1825868.1"/>
    </source>
</evidence>
<comment type="caution">
    <text evidence="1">The sequence shown here is derived from an EMBL/GenBank/DDBJ whole genome shotgun (WGS) entry which is preliminary data.</text>
</comment>
<proteinExistence type="predicted"/>
<dbReference type="SUPFAM" id="SSF54523">
    <property type="entry name" value="Pili subunits"/>
    <property type="match status" value="1"/>
</dbReference>
<dbReference type="Proteomes" id="UP000658278">
    <property type="component" value="Unassembled WGS sequence"/>
</dbReference>
<dbReference type="NCBIfam" id="TIGR04294">
    <property type="entry name" value="pre_pil_HX9DG"/>
    <property type="match status" value="1"/>
</dbReference>
<dbReference type="InterPro" id="IPR027558">
    <property type="entry name" value="Pre_pil_HX9DG_C"/>
</dbReference>
<name>A0A934R9V9_9BACT</name>
<dbReference type="InterPro" id="IPR045584">
    <property type="entry name" value="Pilin-like"/>
</dbReference>
<protein>
    <submittedName>
        <fullName evidence="1">DUF1559 domain-containing protein</fullName>
    </submittedName>
</protein>
<gene>
    <name evidence="1" type="ORF">JIN81_02465</name>
</gene>
<sequence length="212" mass="23069">MIGIVIIVVLAALSLPLARKMNGAAEAATCMSNVRQVGGAILMYAGDNHQRLPPLQPAFDRELGKRPPIWTVYLANKGYLWDGVGTLPCGTGVWTCPSCDFMSDAYGGYGVVEGSIFVYEEMRPEGVREPGSLRLNRIKRPASTWLVGDTSPSADELNKGWYALWPNPSRWSGHGPAARHGGKVNVCMADGHAEALTVREIAEREITFDVIR</sequence>
<organism evidence="1 2">
    <name type="scientific">Haloferula rosea</name>
    <dbReference type="NCBI Taxonomy" id="490093"/>
    <lineage>
        <taxon>Bacteria</taxon>
        <taxon>Pseudomonadati</taxon>
        <taxon>Verrucomicrobiota</taxon>
        <taxon>Verrucomicrobiia</taxon>
        <taxon>Verrucomicrobiales</taxon>
        <taxon>Verrucomicrobiaceae</taxon>
        <taxon>Haloferula</taxon>
    </lineage>
</organism>
<dbReference type="AlphaFoldDB" id="A0A934R9V9"/>
<reference evidence="1" key="1">
    <citation type="submission" date="2021-01" db="EMBL/GenBank/DDBJ databases">
        <title>Modified the classification status of verrucomicrobia.</title>
        <authorList>
            <person name="Feng X."/>
        </authorList>
    </citation>
    <scope>NUCLEOTIDE SEQUENCE</scope>
    <source>
        <strain evidence="1">KCTC 22201</strain>
    </source>
</reference>
<keyword evidence="2" id="KW-1185">Reference proteome</keyword>
<accession>A0A934R9V9</accession>
<dbReference type="EMBL" id="JAENII010000002">
    <property type="protein sequence ID" value="MBK1825868.1"/>
    <property type="molecule type" value="Genomic_DNA"/>
</dbReference>
<evidence type="ECO:0000313" key="2">
    <source>
        <dbReference type="Proteomes" id="UP000658278"/>
    </source>
</evidence>